<dbReference type="GO" id="GO:0048813">
    <property type="term" value="P:dendrite morphogenesis"/>
    <property type="evidence" value="ECO:0007669"/>
    <property type="project" value="UniProtKB-ARBA"/>
</dbReference>
<keyword evidence="4" id="KW-0539">Nucleus</keyword>
<evidence type="ECO:0000256" key="4">
    <source>
        <dbReference type="ARBA" id="ARBA00023242"/>
    </source>
</evidence>
<dbReference type="AlphaFoldDB" id="A0A6A4WAF8"/>
<organism evidence="8 9">
    <name type="scientific">Amphibalanus amphitrite</name>
    <name type="common">Striped barnacle</name>
    <name type="synonym">Balanus amphitrite</name>
    <dbReference type="NCBI Taxonomy" id="1232801"/>
    <lineage>
        <taxon>Eukaryota</taxon>
        <taxon>Metazoa</taxon>
        <taxon>Ecdysozoa</taxon>
        <taxon>Arthropoda</taxon>
        <taxon>Crustacea</taxon>
        <taxon>Multicrustacea</taxon>
        <taxon>Cirripedia</taxon>
        <taxon>Thoracica</taxon>
        <taxon>Thoracicalcarea</taxon>
        <taxon>Balanomorpha</taxon>
        <taxon>Balanoidea</taxon>
        <taxon>Balanidae</taxon>
        <taxon>Amphibalaninae</taxon>
        <taxon>Amphibalanus</taxon>
    </lineage>
</organism>
<dbReference type="GO" id="GO:0016199">
    <property type="term" value="P:axon midline choice point recognition"/>
    <property type="evidence" value="ECO:0007669"/>
    <property type="project" value="UniProtKB-ARBA"/>
</dbReference>
<keyword evidence="1" id="KW-0217">Developmental protein</keyword>
<evidence type="ECO:0000256" key="1">
    <source>
        <dbReference type="ARBA" id="ARBA00022473"/>
    </source>
</evidence>
<comment type="function">
    <text evidence="5">Putative transcription factor required for axon growth and guidance in the central and peripheral nervous systems. Repels CNS axons away from the midline by promoting the expression of the midline repellent sli and its receptor robo.</text>
</comment>
<evidence type="ECO:0000313" key="8">
    <source>
        <dbReference type="EMBL" id="KAF0298841.1"/>
    </source>
</evidence>
<dbReference type="PANTHER" id="PTHR23110:SF111">
    <property type="entry name" value="LONGITUDINALS LACKING PROTEIN, ISOFORMS F_I_K_T"/>
    <property type="match status" value="1"/>
</dbReference>
<dbReference type="GO" id="GO:0007464">
    <property type="term" value="P:R3/R4 cell fate commitment"/>
    <property type="evidence" value="ECO:0007669"/>
    <property type="project" value="UniProtKB-ARBA"/>
</dbReference>
<keyword evidence="3" id="KW-0524">Neurogenesis</keyword>
<dbReference type="SUPFAM" id="SSF54695">
    <property type="entry name" value="POZ domain"/>
    <property type="match status" value="1"/>
</dbReference>
<feature type="domain" description="BTB" evidence="7">
    <location>
        <begin position="47"/>
        <end position="112"/>
    </location>
</feature>
<feature type="region of interest" description="Disordered" evidence="6">
    <location>
        <begin position="392"/>
        <end position="413"/>
    </location>
</feature>
<proteinExistence type="predicted"/>
<feature type="compositionally biased region" description="Basic and acidic residues" evidence="6">
    <location>
        <begin position="143"/>
        <end position="153"/>
    </location>
</feature>
<dbReference type="Pfam" id="PF00651">
    <property type="entry name" value="BTB"/>
    <property type="match status" value="1"/>
</dbReference>
<dbReference type="Proteomes" id="UP000440578">
    <property type="component" value="Unassembled WGS sequence"/>
</dbReference>
<dbReference type="PROSITE" id="PS50097">
    <property type="entry name" value="BTB"/>
    <property type="match status" value="1"/>
</dbReference>
<evidence type="ECO:0000259" key="7">
    <source>
        <dbReference type="PROSITE" id="PS50097"/>
    </source>
</evidence>
<reference evidence="8 9" key="1">
    <citation type="submission" date="2019-07" db="EMBL/GenBank/DDBJ databases">
        <title>Draft genome assembly of a fouling barnacle, Amphibalanus amphitrite (Darwin, 1854): The first reference genome for Thecostraca.</title>
        <authorList>
            <person name="Kim W."/>
        </authorList>
    </citation>
    <scope>NUCLEOTIDE SEQUENCE [LARGE SCALE GENOMIC DNA]</scope>
    <source>
        <strain evidence="8">SNU_AA5</strain>
        <tissue evidence="8">Soma without cirri and trophi</tissue>
    </source>
</reference>
<evidence type="ECO:0000256" key="5">
    <source>
        <dbReference type="ARBA" id="ARBA00037382"/>
    </source>
</evidence>
<dbReference type="InterPro" id="IPR051095">
    <property type="entry name" value="Dros_DevTransReg"/>
</dbReference>
<dbReference type="GO" id="GO:0045467">
    <property type="term" value="P:R7 cell development"/>
    <property type="evidence" value="ECO:0007669"/>
    <property type="project" value="UniProtKB-ARBA"/>
</dbReference>
<keyword evidence="2" id="KW-0221">Differentiation</keyword>
<dbReference type="CDD" id="cd18315">
    <property type="entry name" value="BTB_POZ_BAB-like"/>
    <property type="match status" value="1"/>
</dbReference>
<dbReference type="GO" id="GO:0045476">
    <property type="term" value="P:nurse cell apoptotic process"/>
    <property type="evidence" value="ECO:0007669"/>
    <property type="project" value="UniProtKB-ARBA"/>
</dbReference>
<dbReference type="SMART" id="SM00225">
    <property type="entry name" value="BTB"/>
    <property type="match status" value="1"/>
</dbReference>
<dbReference type="GO" id="GO:0035167">
    <property type="term" value="P:larval lymph gland hemopoiesis"/>
    <property type="evidence" value="ECO:0007669"/>
    <property type="project" value="UniProtKB-ARBA"/>
</dbReference>
<sequence>MVVFVLRYGARRVVVMGTEREYVLKWHSFSSTIQDVFRRLLDDCAFADVTLSVENRQLQCHRLVLSACSTYFETLLTAHPHSHPIIILHDIPHSVAQALIKFMYSGEIRLPQNQLQCFLKVAETLRIKGLTETSGKPKSAASPEHDSHGREPTGTDVAPIPPLIPAAAAASAVTPAARPAPAAAAAGSTAWAPAPAAPTKRRSPEPAHERDEPGTPPRESAKRRKSRAPAHAEPEVEQPEPEPLQLKVEPAEEPMEEPAEQPAEQPEQPEQEEAMVSPKPEPVSGDEEEPEAPEEDGEEEEGEDSAMSAQRRLEEDIELVSGETTQDGPPAPAEPERRDTSPPAVPLTVQSASEAAASTLMDSCGTENAPWKDPRWSSLLPEEKVLCVRSRAGLSPSGARSQCAPPVSRRGVL</sequence>
<dbReference type="OrthoDB" id="5987135at2759"/>
<dbReference type="InterPro" id="IPR000210">
    <property type="entry name" value="BTB/POZ_dom"/>
</dbReference>
<keyword evidence="9" id="KW-1185">Reference proteome</keyword>
<evidence type="ECO:0000313" key="9">
    <source>
        <dbReference type="Proteomes" id="UP000440578"/>
    </source>
</evidence>
<feature type="compositionally biased region" description="Basic and acidic residues" evidence="6">
    <location>
        <begin position="202"/>
        <end position="213"/>
    </location>
</feature>
<comment type="caution">
    <text evidence="8">The sequence shown here is derived from an EMBL/GenBank/DDBJ whole genome shotgun (WGS) entry which is preliminary data.</text>
</comment>
<dbReference type="GO" id="GO:0008406">
    <property type="term" value="P:gonad development"/>
    <property type="evidence" value="ECO:0007669"/>
    <property type="project" value="UniProtKB-ARBA"/>
</dbReference>
<protein>
    <submittedName>
        <fullName evidence="8">Protein tramtrack, alpha isoform</fullName>
    </submittedName>
</protein>
<dbReference type="GO" id="GO:0006357">
    <property type="term" value="P:regulation of transcription by RNA polymerase II"/>
    <property type="evidence" value="ECO:0007669"/>
    <property type="project" value="TreeGrafter"/>
</dbReference>
<name>A0A6A4WAF8_AMPAM</name>
<feature type="compositionally biased region" description="Acidic residues" evidence="6">
    <location>
        <begin position="284"/>
        <end position="304"/>
    </location>
</feature>
<dbReference type="PANTHER" id="PTHR23110">
    <property type="entry name" value="BTB DOMAIN TRANSCRIPTION FACTOR"/>
    <property type="match status" value="1"/>
</dbReference>
<feature type="region of interest" description="Disordered" evidence="6">
    <location>
        <begin position="184"/>
        <end position="375"/>
    </location>
</feature>
<dbReference type="EMBL" id="VIIS01001408">
    <property type="protein sequence ID" value="KAF0298841.1"/>
    <property type="molecule type" value="Genomic_DNA"/>
</dbReference>
<dbReference type="GO" id="GO:0005634">
    <property type="term" value="C:nucleus"/>
    <property type="evidence" value="ECO:0007669"/>
    <property type="project" value="UniProtKB-ARBA"/>
</dbReference>
<feature type="compositionally biased region" description="Low complexity" evidence="6">
    <location>
        <begin position="184"/>
        <end position="198"/>
    </location>
</feature>
<gene>
    <name evidence="8" type="primary">ttk_4</name>
    <name evidence="8" type="ORF">FJT64_003841</name>
</gene>
<evidence type="ECO:0000256" key="2">
    <source>
        <dbReference type="ARBA" id="ARBA00022782"/>
    </source>
</evidence>
<accession>A0A6A4WAF8</accession>
<dbReference type="InterPro" id="IPR011333">
    <property type="entry name" value="SKP1/BTB/POZ_sf"/>
</dbReference>
<evidence type="ECO:0000256" key="6">
    <source>
        <dbReference type="SAM" id="MobiDB-lite"/>
    </source>
</evidence>
<evidence type="ECO:0000256" key="3">
    <source>
        <dbReference type="ARBA" id="ARBA00022902"/>
    </source>
</evidence>
<dbReference type="Gene3D" id="3.30.710.10">
    <property type="entry name" value="Potassium Channel Kv1.1, Chain A"/>
    <property type="match status" value="1"/>
</dbReference>
<feature type="region of interest" description="Disordered" evidence="6">
    <location>
        <begin position="132"/>
        <end position="161"/>
    </location>
</feature>
<dbReference type="GO" id="GO:0007526">
    <property type="term" value="P:larval somatic muscle development"/>
    <property type="evidence" value="ECO:0007669"/>
    <property type="project" value="UniProtKB-ARBA"/>
</dbReference>